<protein>
    <submittedName>
        <fullName evidence="2">Uncharacterized protein</fullName>
    </submittedName>
</protein>
<dbReference type="OrthoDB" id="9898347at2"/>
<dbReference type="EMBL" id="RXOC01000009">
    <property type="protein sequence ID" value="RXF68919.1"/>
    <property type="molecule type" value="Genomic_DNA"/>
</dbReference>
<dbReference type="RefSeq" id="WP_128770161.1">
    <property type="nucleotide sequence ID" value="NZ_RXOC01000009.1"/>
</dbReference>
<name>A0A4Q0M7Y6_9SPHI</name>
<organism evidence="2 3">
    <name type="scientific">Arcticibacter tournemirensis</name>
    <dbReference type="NCBI Taxonomy" id="699437"/>
    <lineage>
        <taxon>Bacteria</taxon>
        <taxon>Pseudomonadati</taxon>
        <taxon>Bacteroidota</taxon>
        <taxon>Sphingobacteriia</taxon>
        <taxon>Sphingobacteriales</taxon>
        <taxon>Sphingobacteriaceae</taxon>
        <taxon>Arcticibacter</taxon>
    </lineage>
</organism>
<dbReference type="AlphaFoldDB" id="A0A4Q0M7Y6"/>
<evidence type="ECO:0000313" key="3">
    <source>
        <dbReference type="Proteomes" id="UP000290848"/>
    </source>
</evidence>
<sequence>MELFILLHSDVYEASDGKIIACSLFRENLTERMNKIAEAENQKILEFASLNETASPRLYIYNEIEDSWIKRNGRSWTERLSIERFDMI</sequence>
<keyword evidence="4" id="KW-1185">Reference proteome</keyword>
<proteinExistence type="predicted"/>
<gene>
    <name evidence="2" type="ORF">EKH83_14455</name>
    <name evidence="1" type="ORF">F1649_07160</name>
</gene>
<comment type="caution">
    <text evidence="2">The sequence shown here is derived from an EMBL/GenBank/DDBJ whole genome shotgun (WGS) entry which is preliminary data.</text>
</comment>
<evidence type="ECO:0000313" key="2">
    <source>
        <dbReference type="EMBL" id="RXF68919.1"/>
    </source>
</evidence>
<dbReference type="Proteomes" id="UP000290848">
    <property type="component" value="Unassembled WGS sequence"/>
</dbReference>
<accession>A0A4Q0M7Y6</accession>
<reference evidence="2 3" key="1">
    <citation type="submission" date="2018-12" db="EMBL/GenBank/DDBJ databases">
        <title>The Draft Genome Sequence of the Soil Bacterium Pedobacter tournemirensis R1.</title>
        <authorList>
            <person name="He J."/>
        </authorList>
    </citation>
    <scope>NUCLEOTIDE SEQUENCE [LARGE SCALE GENOMIC DNA]</scope>
    <source>
        <strain evidence="2 3">R1</strain>
    </source>
</reference>
<reference evidence="1 4" key="2">
    <citation type="submission" date="2019-09" db="EMBL/GenBank/DDBJ databases">
        <title>Pararcticibacter amylolyticus gen. nov., sp. nov., isolated from a rottenly hemp rope, and reclassification of Pedobacter tournemirensis as Pararcticibacter tournemirensis comb. nov.</title>
        <authorList>
            <person name="Cai Y."/>
        </authorList>
    </citation>
    <scope>NUCLEOTIDE SEQUENCE [LARGE SCALE GENOMIC DNA]</scope>
    <source>
        <strain evidence="1 4">TF5-37.2-LB10</strain>
    </source>
</reference>
<evidence type="ECO:0000313" key="1">
    <source>
        <dbReference type="EMBL" id="KAA8484113.1"/>
    </source>
</evidence>
<dbReference type="Proteomes" id="UP000322918">
    <property type="component" value="Unassembled WGS sequence"/>
</dbReference>
<dbReference type="EMBL" id="VWNE01000009">
    <property type="protein sequence ID" value="KAA8484113.1"/>
    <property type="molecule type" value="Genomic_DNA"/>
</dbReference>
<evidence type="ECO:0000313" key="4">
    <source>
        <dbReference type="Proteomes" id="UP000322918"/>
    </source>
</evidence>